<reference key="2">
    <citation type="submission" date="2011-04" db="EMBL/GenBank/DDBJ databases">
        <title>Complete sequence of chromosome of Haliscomenobacter hydrossis DSM 1100.</title>
        <authorList>
            <consortium name="US DOE Joint Genome Institute (JGI-PGF)"/>
            <person name="Lucas S."/>
            <person name="Han J."/>
            <person name="Lapidus A."/>
            <person name="Bruce D."/>
            <person name="Goodwin L."/>
            <person name="Pitluck S."/>
            <person name="Peters L."/>
            <person name="Kyrpides N."/>
            <person name="Mavromatis K."/>
            <person name="Ivanova N."/>
            <person name="Ovchinnikova G."/>
            <person name="Pagani I."/>
            <person name="Daligault H."/>
            <person name="Detter J.C."/>
            <person name="Han C."/>
            <person name="Land M."/>
            <person name="Hauser L."/>
            <person name="Markowitz V."/>
            <person name="Cheng J.-F."/>
            <person name="Hugenholtz P."/>
            <person name="Woyke T."/>
            <person name="Wu D."/>
            <person name="Verbarg S."/>
            <person name="Frueling A."/>
            <person name="Brambilla E."/>
            <person name="Klenk H.-P."/>
            <person name="Eisen J.A."/>
        </authorList>
    </citation>
    <scope>NUCLEOTIDE SEQUENCE</scope>
    <source>
        <strain>DSM 1100</strain>
    </source>
</reference>
<keyword evidence="6" id="KW-1185">Reference proteome</keyword>
<reference evidence="5 6" key="1">
    <citation type="journal article" date="2011" name="Stand. Genomic Sci.">
        <title>Complete genome sequence of Haliscomenobacter hydrossis type strain (O).</title>
        <authorList>
            <consortium name="US DOE Joint Genome Institute (JGI-PGF)"/>
            <person name="Daligault H."/>
            <person name="Lapidus A."/>
            <person name="Zeytun A."/>
            <person name="Nolan M."/>
            <person name="Lucas S."/>
            <person name="Del Rio T.G."/>
            <person name="Tice H."/>
            <person name="Cheng J.F."/>
            <person name="Tapia R."/>
            <person name="Han C."/>
            <person name="Goodwin L."/>
            <person name="Pitluck S."/>
            <person name="Liolios K."/>
            <person name="Pagani I."/>
            <person name="Ivanova N."/>
            <person name="Huntemann M."/>
            <person name="Mavromatis K."/>
            <person name="Mikhailova N."/>
            <person name="Pati A."/>
            <person name="Chen A."/>
            <person name="Palaniappan K."/>
            <person name="Land M."/>
            <person name="Hauser L."/>
            <person name="Brambilla E.M."/>
            <person name="Rohde M."/>
            <person name="Verbarg S."/>
            <person name="Goker M."/>
            <person name="Bristow J."/>
            <person name="Eisen J.A."/>
            <person name="Markowitz V."/>
            <person name="Hugenholtz P."/>
            <person name="Kyrpides N.C."/>
            <person name="Klenk H.P."/>
            <person name="Woyke T."/>
        </authorList>
    </citation>
    <scope>NUCLEOTIDE SEQUENCE [LARGE SCALE GENOMIC DNA]</scope>
    <source>
        <strain evidence="6">ATCC 27775 / DSM 1100 / LMG 10767 / O</strain>
    </source>
</reference>
<dbReference type="InterPro" id="IPR036388">
    <property type="entry name" value="WH-like_DNA-bd_sf"/>
</dbReference>
<dbReference type="Gene3D" id="1.10.10.10">
    <property type="entry name" value="Winged helix-like DNA-binding domain superfamily/Winged helix DNA-binding domain"/>
    <property type="match status" value="1"/>
</dbReference>
<dbReference type="PANTHER" id="PTHR38445">
    <property type="entry name" value="HTH-TYPE TRANSCRIPTIONAL REPRESSOR YTRA"/>
    <property type="match status" value="1"/>
</dbReference>
<name>F4L1B7_HALH1</name>
<keyword evidence="3" id="KW-0804">Transcription</keyword>
<feature type="domain" description="HTH gntR-type" evidence="4">
    <location>
        <begin position="7"/>
        <end position="75"/>
    </location>
</feature>
<dbReference type="RefSeq" id="WP_013768341.1">
    <property type="nucleotide sequence ID" value="NC_015510.1"/>
</dbReference>
<proteinExistence type="predicted"/>
<dbReference type="Proteomes" id="UP000008461">
    <property type="component" value="Chromosome"/>
</dbReference>
<dbReference type="HOGENOM" id="CLU_017584_10_0_10"/>
<dbReference type="EMBL" id="CP002691">
    <property type="protein sequence ID" value="AEE53814.1"/>
    <property type="molecule type" value="Genomic_DNA"/>
</dbReference>
<dbReference type="PROSITE" id="PS50949">
    <property type="entry name" value="HTH_GNTR"/>
    <property type="match status" value="1"/>
</dbReference>
<dbReference type="Gene3D" id="1.10.287.100">
    <property type="match status" value="1"/>
</dbReference>
<keyword evidence="1" id="KW-0805">Transcription regulation</keyword>
<dbReference type="eggNOG" id="COG1725">
    <property type="taxonomic scope" value="Bacteria"/>
</dbReference>
<evidence type="ECO:0000313" key="6">
    <source>
        <dbReference type="Proteomes" id="UP000008461"/>
    </source>
</evidence>
<dbReference type="GO" id="GO:0003677">
    <property type="term" value="F:DNA binding"/>
    <property type="evidence" value="ECO:0007669"/>
    <property type="project" value="UniProtKB-KW"/>
</dbReference>
<accession>F4L1B7</accession>
<organism evidence="5 6">
    <name type="scientific">Haliscomenobacter hydrossis (strain ATCC 27775 / DSM 1100 / LMG 10767 / O)</name>
    <dbReference type="NCBI Taxonomy" id="760192"/>
    <lineage>
        <taxon>Bacteria</taxon>
        <taxon>Pseudomonadati</taxon>
        <taxon>Bacteroidota</taxon>
        <taxon>Saprospiria</taxon>
        <taxon>Saprospirales</taxon>
        <taxon>Haliscomenobacteraceae</taxon>
        <taxon>Haliscomenobacter</taxon>
    </lineage>
</organism>
<dbReference type="SUPFAM" id="SSF46785">
    <property type="entry name" value="Winged helix' DNA-binding domain"/>
    <property type="match status" value="1"/>
</dbReference>
<dbReference type="CDD" id="cd07377">
    <property type="entry name" value="WHTH_GntR"/>
    <property type="match status" value="1"/>
</dbReference>
<dbReference type="KEGG" id="hhy:Halhy_5991"/>
<dbReference type="PANTHER" id="PTHR38445:SF10">
    <property type="entry name" value="GNTR-FAMILY TRANSCRIPTIONAL REGULATOR"/>
    <property type="match status" value="1"/>
</dbReference>
<dbReference type="InterPro" id="IPR000524">
    <property type="entry name" value="Tscrpt_reg_HTH_GntR"/>
</dbReference>
<gene>
    <name evidence="5" type="ordered locus">Halhy_5991</name>
</gene>
<sequence length="122" mass="14159">MNWNDHKAIYLQIVDRIIDEVLMEQVKAGDRALSVRELAAQVQVNPNTVVRSYGLLEREGILYNQRGLGFYIAENALEKARSLKRKTFIEETLPEVFKTMNLLQISLQDLHSFHLQFQNINS</sequence>
<evidence type="ECO:0000256" key="1">
    <source>
        <dbReference type="ARBA" id="ARBA00023015"/>
    </source>
</evidence>
<dbReference type="SMART" id="SM00345">
    <property type="entry name" value="HTH_GNTR"/>
    <property type="match status" value="1"/>
</dbReference>
<evidence type="ECO:0000313" key="5">
    <source>
        <dbReference type="EMBL" id="AEE53814.1"/>
    </source>
</evidence>
<keyword evidence="2" id="KW-0238">DNA-binding</keyword>
<protein>
    <submittedName>
        <fullName evidence="5">Transcriptional regulator, GntR family</fullName>
    </submittedName>
</protein>
<evidence type="ECO:0000259" key="4">
    <source>
        <dbReference type="PROSITE" id="PS50949"/>
    </source>
</evidence>
<dbReference type="GO" id="GO:0003700">
    <property type="term" value="F:DNA-binding transcription factor activity"/>
    <property type="evidence" value="ECO:0007669"/>
    <property type="project" value="InterPro"/>
</dbReference>
<dbReference type="OrthoDB" id="362473at2"/>
<dbReference type="STRING" id="760192.Halhy_5991"/>
<dbReference type="Pfam" id="PF00392">
    <property type="entry name" value="GntR"/>
    <property type="match status" value="1"/>
</dbReference>
<evidence type="ECO:0000256" key="3">
    <source>
        <dbReference type="ARBA" id="ARBA00023163"/>
    </source>
</evidence>
<evidence type="ECO:0000256" key="2">
    <source>
        <dbReference type="ARBA" id="ARBA00023125"/>
    </source>
</evidence>
<dbReference type="InterPro" id="IPR036390">
    <property type="entry name" value="WH_DNA-bd_sf"/>
</dbReference>
<dbReference type="AlphaFoldDB" id="F4L1B7"/>